<dbReference type="FunFam" id="3.80.10.10:FF:000041">
    <property type="entry name" value="LRR receptor-like serine/threonine-protein kinase ERECTA"/>
    <property type="match status" value="1"/>
</dbReference>
<keyword evidence="3" id="KW-0433">Leucine-rich repeat</keyword>
<evidence type="ECO:0000256" key="1">
    <source>
        <dbReference type="ARBA" id="ARBA00004236"/>
    </source>
</evidence>
<reference evidence="8 9" key="1">
    <citation type="journal article" date="2019" name="Sci. Rep.">
        <title>Comparative genomics of chytrid fungi reveal insights into the obligate biotrophic and pathogenic lifestyle of Synchytrium endobioticum.</title>
        <authorList>
            <person name="van de Vossenberg B.T.L.H."/>
            <person name="Warris S."/>
            <person name="Nguyen H.D.T."/>
            <person name="van Gent-Pelzer M.P.E."/>
            <person name="Joly D.L."/>
            <person name="van de Geest H.C."/>
            <person name="Bonants P.J.M."/>
            <person name="Smith D.S."/>
            <person name="Levesque C.A."/>
            <person name="van der Lee T.A.J."/>
        </authorList>
    </citation>
    <scope>NUCLEOTIDE SEQUENCE [LARGE SCALE GENOMIC DNA]</scope>
    <source>
        <strain evidence="8 9">CBS 675.73</strain>
    </source>
</reference>
<feature type="compositionally biased region" description="Low complexity" evidence="5">
    <location>
        <begin position="365"/>
        <end position="380"/>
    </location>
</feature>
<dbReference type="EMBL" id="QEAP01000422">
    <property type="protein sequence ID" value="TPX66896.1"/>
    <property type="molecule type" value="Genomic_DNA"/>
</dbReference>
<gene>
    <name evidence="8" type="ORF">CcCBS67573_g07684</name>
</gene>
<evidence type="ECO:0000256" key="6">
    <source>
        <dbReference type="SAM" id="Phobius"/>
    </source>
</evidence>
<dbReference type="InterPro" id="IPR001611">
    <property type="entry name" value="Leu-rich_rpt"/>
</dbReference>
<dbReference type="OrthoDB" id="676979at2759"/>
<feature type="region of interest" description="Disordered" evidence="5">
    <location>
        <begin position="301"/>
        <end position="344"/>
    </location>
</feature>
<dbReference type="Gene3D" id="3.80.10.10">
    <property type="entry name" value="Ribonuclease Inhibitor"/>
    <property type="match status" value="2"/>
</dbReference>
<keyword evidence="6" id="KW-1133">Transmembrane helix</keyword>
<keyword evidence="6" id="KW-0472">Membrane</keyword>
<keyword evidence="6" id="KW-0812">Transmembrane</keyword>
<dbReference type="PANTHER" id="PTHR48010:SF58">
    <property type="entry name" value="RECEPTOR PROTEIN KINASE-LIKE PROTEIN ZAR1"/>
    <property type="match status" value="1"/>
</dbReference>
<feature type="domain" description="SAM" evidence="7">
    <location>
        <begin position="441"/>
        <end position="509"/>
    </location>
</feature>
<dbReference type="Pfam" id="PF00560">
    <property type="entry name" value="LRR_1"/>
    <property type="match status" value="2"/>
</dbReference>
<keyword evidence="9" id="KW-1185">Reference proteome</keyword>
<dbReference type="GO" id="GO:0005886">
    <property type="term" value="C:plasma membrane"/>
    <property type="evidence" value="ECO:0007669"/>
    <property type="project" value="UniProtKB-SubCell"/>
</dbReference>
<dbReference type="InterPro" id="IPR001660">
    <property type="entry name" value="SAM"/>
</dbReference>
<dbReference type="AlphaFoldDB" id="A0A507EUH8"/>
<evidence type="ECO:0000256" key="2">
    <source>
        <dbReference type="ARBA" id="ARBA00022475"/>
    </source>
</evidence>
<dbReference type="PROSITE" id="PS50105">
    <property type="entry name" value="SAM_DOMAIN"/>
    <property type="match status" value="1"/>
</dbReference>
<feature type="compositionally biased region" description="Polar residues" evidence="5">
    <location>
        <begin position="301"/>
        <end position="327"/>
    </location>
</feature>
<evidence type="ECO:0000259" key="7">
    <source>
        <dbReference type="PROSITE" id="PS50105"/>
    </source>
</evidence>
<dbReference type="Proteomes" id="UP000320333">
    <property type="component" value="Unassembled WGS sequence"/>
</dbReference>
<evidence type="ECO:0000256" key="4">
    <source>
        <dbReference type="ARBA" id="ARBA00022737"/>
    </source>
</evidence>
<proteinExistence type="predicted"/>
<accession>A0A507EUH8</accession>
<feature type="compositionally biased region" description="Polar residues" evidence="5">
    <location>
        <begin position="335"/>
        <end position="344"/>
    </location>
</feature>
<comment type="subcellular location">
    <subcellularLocation>
        <location evidence="1">Cell membrane</location>
    </subcellularLocation>
</comment>
<feature type="region of interest" description="Disordered" evidence="5">
    <location>
        <begin position="502"/>
        <end position="523"/>
    </location>
</feature>
<sequence length="523" mass="56093">MAANAAANATQDCAVLLKSFTSLKVPSASSCCDIAGITCTNNRIVRVELGSTNLRGTLPDFSKLTEMVRFRVESNLLYGTIPSSIGSLTKMTLIDIGLNGLTGEIPASISNMIALEELYIGYNKLVGGIPSSIASLAPSLRIINMADNTLTGPLPTEWGTLSLLTQLHLQDNQFTGTIPSQYGRLLNMFDFELSNNKLSGPIPSELLALPSDAYLILDGNQFSGSLTPEWSSRANLNVSINCFDGQTGSNRSSTCATVPPATSNPPSNTAAIGGGIGGAALFILLAIFAFRWYNKRRRNQQPIPTHQEPSNKPQPSHSPQQLSNIASDNHRHSRNTPYVESSYYGSTQPDELVYVLGSSTEKSDSPPQTTSSSSIRSASPAVFGGPKKGAQYQASSLMDAYTINTTTTTTTASTFNVDSGNVANLKRQLKISALDPDTSSWSVSDVQAWALATMPPRIGEKVAAKVVENGVTGAILFKLTNEHLRDDLGLVRLQDRIEFMDEREKLKDPEVEEAPAGPPVYTP</sequence>
<organism evidence="8 9">
    <name type="scientific">Chytriomyces confervae</name>
    <dbReference type="NCBI Taxonomy" id="246404"/>
    <lineage>
        <taxon>Eukaryota</taxon>
        <taxon>Fungi</taxon>
        <taxon>Fungi incertae sedis</taxon>
        <taxon>Chytridiomycota</taxon>
        <taxon>Chytridiomycota incertae sedis</taxon>
        <taxon>Chytridiomycetes</taxon>
        <taxon>Chytridiales</taxon>
        <taxon>Chytriomycetaceae</taxon>
        <taxon>Chytriomyces</taxon>
    </lineage>
</organism>
<evidence type="ECO:0000313" key="9">
    <source>
        <dbReference type="Proteomes" id="UP000320333"/>
    </source>
</evidence>
<name>A0A507EUH8_9FUNG</name>
<comment type="caution">
    <text evidence="8">The sequence shown here is derived from an EMBL/GenBank/DDBJ whole genome shotgun (WGS) entry which is preliminary data.</text>
</comment>
<dbReference type="SUPFAM" id="SSF52058">
    <property type="entry name" value="L domain-like"/>
    <property type="match status" value="1"/>
</dbReference>
<evidence type="ECO:0000256" key="3">
    <source>
        <dbReference type="ARBA" id="ARBA00022614"/>
    </source>
</evidence>
<dbReference type="InterPro" id="IPR032675">
    <property type="entry name" value="LRR_dom_sf"/>
</dbReference>
<dbReference type="InterPro" id="IPR050994">
    <property type="entry name" value="At_inactive_RLKs"/>
</dbReference>
<protein>
    <recommendedName>
        <fullName evidence="7">SAM domain-containing protein</fullName>
    </recommendedName>
</protein>
<dbReference type="FunFam" id="3.80.10.10:FF:000383">
    <property type="entry name" value="Leucine-rich repeat receptor protein kinase EMS1"/>
    <property type="match status" value="1"/>
</dbReference>
<evidence type="ECO:0000313" key="8">
    <source>
        <dbReference type="EMBL" id="TPX66896.1"/>
    </source>
</evidence>
<keyword evidence="2" id="KW-1003">Cell membrane</keyword>
<dbReference type="SUPFAM" id="SSF47769">
    <property type="entry name" value="SAM/Pointed domain"/>
    <property type="match status" value="1"/>
</dbReference>
<dbReference type="PANTHER" id="PTHR48010">
    <property type="entry name" value="OS05G0588300 PROTEIN"/>
    <property type="match status" value="1"/>
</dbReference>
<dbReference type="STRING" id="246404.A0A507EUH8"/>
<feature type="transmembrane region" description="Helical" evidence="6">
    <location>
        <begin position="270"/>
        <end position="293"/>
    </location>
</feature>
<evidence type="ECO:0000256" key="5">
    <source>
        <dbReference type="SAM" id="MobiDB-lite"/>
    </source>
</evidence>
<feature type="region of interest" description="Disordered" evidence="5">
    <location>
        <begin position="359"/>
        <end position="389"/>
    </location>
</feature>
<dbReference type="Gene3D" id="1.10.150.50">
    <property type="entry name" value="Transcription Factor, Ets-1"/>
    <property type="match status" value="1"/>
</dbReference>
<dbReference type="InterPro" id="IPR013761">
    <property type="entry name" value="SAM/pointed_sf"/>
</dbReference>
<keyword evidence="4" id="KW-0677">Repeat</keyword>